<name>A0A101I187_UNCT6</name>
<comment type="caution">
    <text evidence="13">The sequence shown here is derived from an EMBL/GenBank/DDBJ whole genome shotgun (WGS) entry which is preliminary data.</text>
</comment>
<dbReference type="PANTHER" id="PTHR11579">
    <property type="entry name" value="PROTEIN-L-ISOASPARTATE O-METHYLTRANSFERASE"/>
    <property type="match status" value="1"/>
</dbReference>
<dbReference type="EC" id="2.1.1.77" evidence="3"/>
<keyword evidence="12" id="KW-0175">Coiled coil</keyword>
<dbReference type="GO" id="GO:0004719">
    <property type="term" value="F:protein-L-isoaspartate (D-aspartate) O-methyltransferase activity"/>
    <property type="evidence" value="ECO:0007669"/>
    <property type="project" value="UniProtKB-EC"/>
</dbReference>
<dbReference type="Pfam" id="PF01135">
    <property type="entry name" value="PCMT"/>
    <property type="match status" value="1"/>
</dbReference>
<evidence type="ECO:0000256" key="7">
    <source>
        <dbReference type="ARBA" id="ARBA00022679"/>
    </source>
</evidence>
<evidence type="ECO:0000256" key="11">
    <source>
        <dbReference type="ARBA" id="ARBA00031350"/>
    </source>
</evidence>
<sequence length="391" mass="45603">MDRELLKDLDKNIVRKIEEKIGKIDEKFIESYYKFNRLDFIENVCLCLNDKRVKKNINEILSDQILLRTTYNENSINFYVDDQIISSISSPAIIFYMLKLLDPKEGNKILEIGSGVGYTSALLSYLIKNGHIFTIEINDTLFEKLKENIKRFNLQNVYAEKGDGGYGMVDFAPYDRILVSCTVADITSFWVEQLKEGGKIVAPLSTRGYQVIVELEKVKDDKLEGKIHKHVHFFPLKGNFSIVSHYSYYEKSLKSLKKIIEENAELNTQLSNMFEKFSKEEIDDFLFYLSINDQNFITYYPLEGFQKNVCYGIFVRTRGSGIALMQNKKVYFWGNEEAIKIFNRRLDDFIKEGKPKMSDYTLKVFPGNKEYLKTDNEILIYRKSSITVFSK</sequence>
<gene>
    <name evidence="13" type="ORF">XE03_1403</name>
</gene>
<evidence type="ECO:0000256" key="10">
    <source>
        <dbReference type="ARBA" id="ARBA00031323"/>
    </source>
</evidence>
<evidence type="ECO:0000256" key="5">
    <source>
        <dbReference type="ARBA" id="ARBA00022490"/>
    </source>
</evidence>
<dbReference type="GO" id="GO:0005737">
    <property type="term" value="C:cytoplasm"/>
    <property type="evidence" value="ECO:0007669"/>
    <property type="project" value="UniProtKB-SubCell"/>
</dbReference>
<evidence type="ECO:0000256" key="8">
    <source>
        <dbReference type="ARBA" id="ARBA00022691"/>
    </source>
</evidence>
<dbReference type="SUPFAM" id="SSF53335">
    <property type="entry name" value="S-adenosyl-L-methionine-dependent methyltransferases"/>
    <property type="match status" value="1"/>
</dbReference>
<dbReference type="GO" id="GO:0032259">
    <property type="term" value="P:methylation"/>
    <property type="evidence" value="ECO:0007669"/>
    <property type="project" value="UniProtKB-KW"/>
</dbReference>
<keyword evidence="7 13" id="KW-0808">Transferase</keyword>
<evidence type="ECO:0000256" key="12">
    <source>
        <dbReference type="SAM" id="Coils"/>
    </source>
</evidence>
<evidence type="ECO:0000256" key="3">
    <source>
        <dbReference type="ARBA" id="ARBA00011890"/>
    </source>
</evidence>
<proteinExistence type="inferred from homology"/>
<dbReference type="CDD" id="cd02440">
    <property type="entry name" value="AdoMet_MTases"/>
    <property type="match status" value="1"/>
</dbReference>
<evidence type="ECO:0000256" key="6">
    <source>
        <dbReference type="ARBA" id="ARBA00022603"/>
    </source>
</evidence>
<evidence type="ECO:0000256" key="9">
    <source>
        <dbReference type="ARBA" id="ARBA00030757"/>
    </source>
</evidence>
<comment type="similarity">
    <text evidence="2">Belongs to the methyltransferase superfamily. L-isoaspartyl/D-aspartyl protein methyltransferase family.</text>
</comment>
<keyword evidence="5" id="KW-0963">Cytoplasm</keyword>
<protein>
    <recommendedName>
        <fullName evidence="4">Protein-L-isoaspartate O-methyltransferase</fullName>
        <ecNumber evidence="3">2.1.1.77</ecNumber>
    </recommendedName>
    <alternativeName>
        <fullName evidence="11">L-isoaspartyl protein carboxyl methyltransferase</fullName>
    </alternativeName>
    <alternativeName>
        <fullName evidence="9">Protein L-isoaspartyl methyltransferase</fullName>
    </alternativeName>
    <alternativeName>
        <fullName evidence="10">Protein-beta-aspartate methyltransferase</fullName>
    </alternativeName>
</protein>
<dbReference type="Gene3D" id="3.40.50.150">
    <property type="entry name" value="Vaccinia Virus protein VP39"/>
    <property type="match status" value="1"/>
</dbReference>
<keyword evidence="6 13" id="KW-0489">Methyltransferase</keyword>
<accession>A0A101I187</accession>
<evidence type="ECO:0000256" key="1">
    <source>
        <dbReference type="ARBA" id="ARBA00004496"/>
    </source>
</evidence>
<evidence type="ECO:0000256" key="2">
    <source>
        <dbReference type="ARBA" id="ARBA00005369"/>
    </source>
</evidence>
<keyword evidence="8" id="KW-0949">S-adenosyl-L-methionine</keyword>
<reference evidence="14" key="1">
    <citation type="journal article" date="2015" name="MBio">
        <title>Genome-Resolved Metagenomic Analysis Reveals Roles for Candidate Phyla and Other Microbial Community Members in Biogeochemical Transformations in Oil Reservoirs.</title>
        <authorList>
            <person name="Hu P."/>
            <person name="Tom L."/>
            <person name="Singh A."/>
            <person name="Thomas B.C."/>
            <person name="Baker B.J."/>
            <person name="Piceno Y.M."/>
            <person name="Andersen G.L."/>
            <person name="Banfield J.F."/>
        </authorList>
    </citation>
    <scope>NUCLEOTIDE SEQUENCE [LARGE SCALE GENOMIC DNA]</scope>
</reference>
<dbReference type="InterPro" id="IPR029063">
    <property type="entry name" value="SAM-dependent_MTases_sf"/>
</dbReference>
<evidence type="ECO:0000256" key="4">
    <source>
        <dbReference type="ARBA" id="ARBA00013346"/>
    </source>
</evidence>
<dbReference type="Proteomes" id="UP000053467">
    <property type="component" value="Unassembled WGS sequence"/>
</dbReference>
<dbReference type="InterPro" id="IPR000682">
    <property type="entry name" value="PCMT"/>
</dbReference>
<dbReference type="EMBL" id="LGGX01000015">
    <property type="protein sequence ID" value="KUK86614.1"/>
    <property type="molecule type" value="Genomic_DNA"/>
</dbReference>
<evidence type="ECO:0000313" key="14">
    <source>
        <dbReference type="Proteomes" id="UP000053467"/>
    </source>
</evidence>
<evidence type="ECO:0000313" key="13">
    <source>
        <dbReference type="EMBL" id="KUK86614.1"/>
    </source>
</evidence>
<feature type="coiled-coil region" evidence="12">
    <location>
        <begin position="249"/>
        <end position="276"/>
    </location>
</feature>
<organism evidence="13 14">
    <name type="scientific">candidate division TA06 bacterium 34_109</name>
    <dbReference type="NCBI Taxonomy" id="1635277"/>
    <lineage>
        <taxon>Bacteria</taxon>
        <taxon>Bacteria division TA06</taxon>
    </lineage>
</organism>
<dbReference type="PANTHER" id="PTHR11579:SF0">
    <property type="entry name" value="PROTEIN-L-ISOASPARTATE(D-ASPARTATE) O-METHYLTRANSFERASE"/>
    <property type="match status" value="1"/>
</dbReference>
<comment type="subcellular location">
    <subcellularLocation>
        <location evidence="1">Cytoplasm</location>
    </subcellularLocation>
</comment>
<dbReference type="AlphaFoldDB" id="A0A101I187"/>